<dbReference type="PANTHER" id="PTHR42760">
    <property type="entry name" value="SHORT-CHAIN DEHYDROGENASES/REDUCTASES FAMILY MEMBER"/>
    <property type="match status" value="1"/>
</dbReference>
<dbReference type="FunFam" id="3.40.50.720:FF:000338">
    <property type="entry name" value="3-oxoacyl-ACP reductase FabG"/>
    <property type="match status" value="1"/>
</dbReference>
<accession>A0A2P6ASY6</accession>
<comment type="caution">
    <text evidence="3">The sequence shown here is derived from an EMBL/GenBank/DDBJ whole genome shotgun (WGS) entry which is preliminary data.</text>
</comment>
<gene>
    <name evidence="3" type="ORF">C5O18_05115</name>
</gene>
<dbReference type="SUPFAM" id="SSF51735">
    <property type="entry name" value="NAD(P)-binding Rossmann-fold domains"/>
    <property type="match status" value="1"/>
</dbReference>
<sequence length="468" mass="48635">MSDRYLDFVNSPFGQLLAKNLGLPSPQPLDRFVAGQPVVSGTVLLGAAAGSDLTGAIAQVLSNISAETYALFDGGVHQAAASVGLATQAYTPAAEDGQKFKALVFDASGITRSDDLIAIYNFFNPVIRKLAVSGRIIVIGRTPELLEDAKHATAQRALEGFTRAIGKEVKKGSTAQLIYVAPGAEADLESTLRFFISPKSAYVSGQVARVQATGIAGETPDWTRPLAGKVALVTGASRGIGEAIAQVLARDGAHVIALDVPQQEADLNRVAADIGGSVLALDITSAEAPARIAEHVKSAHGGLDIIVHNAGVTRDKTLANMKEQLWNLVININLSSEERINDELLAQGAIRQNGRVICVSSISGIAGNMGQSNYAVSKAGVIGLVNSSVKPLLAKGITINAVAPGFIETQMTAAIPFAIREAGRRMNSMSQGGLPVDVAETIAWYASPASNGVNGNIVRVCGQSLIGA</sequence>
<dbReference type="InterPro" id="IPR036291">
    <property type="entry name" value="NAD(P)-bd_dom_sf"/>
</dbReference>
<dbReference type="OrthoDB" id="9804774at2"/>
<dbReference type="SMART" id="SM00822">
    <property type="entry name" value="PKS_KR"/>
    <property type="match status" value="1"/>
</dbReference>
<dbReference type="AlphaFoldDB" id="A0A2P6ASY6"/>
<dbReference type="Proteomes" id="UP000243900">
    <property type="component" value="Unassembled WGS sequence"/>
</dbReference>
<protein>
    <submittedName>
        <fullName evidence="3">3-oxoacyl-ACP reductase</fullName>
    </submittedName>
</protein>
<evidence type="ECO:0000313" key="3">
    <source>
        <dbReference type="EMBL" id="PQA43719.1"/>
    </source>
</evidence>
<evidence type="ECO:0000313" key="4">
    <source>
        <dbReference type="Proteomes" id="UP000243900"/>
    </source>
</evidence>
<reference evidence="4" key="1">
    <citation type="submission" date="2018-02" db="EMBL/GenBank/DDBJ databases">
        <title>Genome sequencing of Solimonas sp. HR-BB.</title>
        <authorList>
            <person name="Lee Y."/>
            <person name="Jeon C.O."/>
        </authorList>
    </citation>
    <scope>NUCLEOTIDE SEQUENCE [LARGE SCALE GENOMIC DNA]</scope>
    <source>
        <strain evidence="4">HR-E</strain>
    </source>
</reference>
<dbReference type="InterPro" id="IPR057326">
    <property type="entry name" value="KR_dom"/>
</dbReference>
<evidence type="ECO:0000256" key="1">
    <source>
        <dbReference type="ARBA" id="ARBA00006484"/>
    </source>
</evidence>
<dbReference type="EMBL" id="PTQZ01000092">
    <property type="protein sequence ID" value="PQA43719.1"/>
    <property type="molecule type" value="Genomic_DNA"/>
</dbReference>
<dbReference type="RefSeq" id="WP_105192037.1">
    <property type="nucleotide sequence ID" value="NZ_PTQZ01000092.1"/>
</dbReference>
<organism evidence="3 4">
    <name type="scientific">Amnimonas aquatica</name>
    <dbReference type="NCBI Taxonomy" id="2094561"/>
    <lineage>
        <taxon>Bacteria</taxon>
        <taxon>Pseudomonadati</taxon>
        <taxon>Pseudomonadota</taxon>
        <taxon>Gammaproteobacteria</taxon>
        <taxon>Moraxellales</taxon>
        <taxon>Moraxellaceae</taxon>
        <taxon>Amnimonas</taxon>
    </lineage>
</organism>
<keyword evidence="4" id="KW-1185">Reference proteome</keyword>
<evidence type="ECO:0000259" key="2">
    <source>
        <dbReference type="SMART" id="SM00822"/>
    </source>
</evidence>
<dbReference type="GO" id="GO:0016616">
    <property type="term" value="F:oxidoreductase activity, acting on the CH-OH group of donors, NAD or NADP as acceptor"/>
    <property type="evidence" value="ECO:0007669"/>
    <property type="project" value="TreeGrafter"/>
</dbReference>
<dbReference type="PRINTS" id="PR00081">
    <property type="entry name" value="GDHRDH"/>
</dbReference>
<name>A0A2P6ASY6_9GAMM</name>
<proteinExistence type="inferred from homology"/>
<dbReference type="PANTHER" id="PTHR42760:SF78">
    <property type="entry name" value="3-OXOACYL-[ACYL-CARRIER-PROTEIN] REDUCTASE [NADH]"/>
    <property type="match status" value="1"/>
</dbReference>
<dbReference type="NCBIfam" id="NF006110">
    <property type="entry name" value="PRK08261.1"/>
    <property type="match status" value="1"/>
</dbReference>
<dbReference type="Pfam" id="PF13561">
    <property type="entry name" value="adh_short_C2"/>
    <property type="match status" value="1"/>
</dbReference>
<dbReference type="InterPro" id="IPR002347">
    <property type="entry name" value="SDR_fam"/>
</dbReference>
<dbReference type="Gene3D" id="3.40.50.720">
    <property type="entry name" value="NAD(P)-binding Rossmann-like Domain"/>
    <property type="match status" value="2"/>
</dbReference>
<dbReference type="PRINTS" id="PR00080">
    <property type="entry name" value="SDRFAMILY"/>
</dbReference>
<feature type="domain" description="Ketoreductase" evidence="2">
    <location>
        <begin position="229"/>
        <end position="405"/>
    </location>
</feature>
<comment type="similarity">
    <text evidence="1">Belongs to the short-chain dehydrogenases/reductases (SDR) family.</text>
</comment>